<evidence type="ECO:0000313" key="3">
    <source>
        <dbReference type="EMBL" id="CAH1191074.1"/>
    </source>
</evidence>
<organism evidence="3 4">
    <name type="scientific">Paenibacillus auburnensis</name>
    <dbReference type="NCBI Taxonomy" id="2905649"/>
    <lineage>
        <taxon>Bacteria</taxon>
        <taxon>Bacillati</taxon>
        <taxon>Bacillota</taxon>
        <taxon>Bacilli</taxon>
        <taxon>Bacillales</taxon>
        <taxon>Paenibacillaceae</taxon>
        <taxon>Paenibacillus</taxon>
    </lineage>
</organism>
<evidence type="ECO:0000256" key="1">
    <source>
        <dbReference type="SAM" id="Phobius"/>
    </source>
</evidence>
<protein>
    <recommendedName>
        <fullName evidence="2">DUF4179 domain-containing protein</fullName>
    </recommendedName>
</protein>
<gene>
    <name evidence="3" type="ORF">PAECIP111892_00484</name>
</gene>
<name>A0ABN8FYF2_9BACL</name>
<keyword evidence="1" id="KW-1133">Transmembrane helix</keyword>
<sequence length="376" mass="41715">MINSREEQAMLSDAARLQRHIQAELSSSDLRIAVQSGMERGIRNSKRSALTTCSLFGLAAAAVTAILLFIIPIIHEEPRTALVPQTVNWGELQAFKELNTYDNDAATLESAIRNDYIQLINKSAGAQGYRITLNAVTADENKMTVLYTATTGEEQELYGVSSSKMYNIITQSYLTSSGGMGAHDKVLGQDNYHKFYGKTVIVLDRSKPFPKELQAEFQIASVNPGKMDDPKTGTILADMHYSPRLKISFTLDPKFKKTVTRILYPDKTVILDGHEVLLSKLELSPLMISARFTLKNPDENSWEARLKINEASLRTVIKSKTEDGVLEMPMVSGNGTEDGFEKVYASNLLDNPESLILELTTNTSDEAVKLRINLSK</sequence>
<accession>A0ABN8FYF2</accession>
<evidence type="ECO:0000259" key="2">
    <source>
        <dbReference type="Pfam" id="PF13786"/>
    </source>
</evidence>
<keyword evidence="4" id="KW-1185">Reference proteome</keyword>
<evidence type="ECO:0000313" key="4">
    <source>
        <dbReference type="Proteomes" id="UP000838324"/>
    </source>
</evidence>
<reference evidence="3" key="1">
    <citation type="submission" date="2022-01" db="EMBL/GenBank/DDBJ databases">
        <authorList>
            <person name="Criscuolo A."/>
        </authorList>
    </citation>
    <scope>NUCLEOTIDE SEQUENCE</scope>
    <source>
        <strain evidence="3">CIP111892</strain>
    </source>
</reference>
<comment type="caution">
    <text evidence="3">The sequence shown here is derived from an EMBL/GenBank/DDBJ whole genome shotgun (WGS) entry which is preliminary data.</text>
</comment>
<keyword evidence="1" id="KW-0472">Membrane</keyword>
<dbReference type="EMBL" id="CAKMMG010000001">
    <property type="protein sequence ID" value="CAH1191074.1"/>
    <property type="molecule type" value="Genomic_DNA"/>
</dbReference>
<dbReference type="Proteomes" id="UP000838324">
    <property type="component" value="Unassembled WGS sequence"/>
</dbReference>
<feature type="transmembrane region" description="Helical" evidence="1">
    <location>
        <begin position="49"/>
        <end position="74"/>
    </location>
</feature>
<dbReference type="Gene3D" id="2.60.40.1630">
    <property type="entry name" value="bacillus anthracis domain"/>
    <property type="match status" value="1"/>
</dbReference>
<dbReference type="RefSeq" id="WP_236329405.1">
    <property type="nucleotide sequence ID" value="NZ_CAKMMG010000001.1"/>
</dbReference>
<dbReference type="Pfam" id="PF13786">
    <property type="entry name" value="DUF4179"/>
    <property type="match status" value="1"/>
</dbReference>
<proteinExistence type="predicted"/>
<dbReference type="InterPro" id="IPR025436">
    <property type="entry name" value="DUF4179"/>
</dbReference>
<feature type="domain" description="DUF4179" evidence="2">
    <location>
        <begin position="59"/>
        <end position="148"/>
    </location>
</feature>
<keyword evidence="1" id="KW-0812">Transmembrane</keyword>